<organism evidence="2 3">
    <name type="scientific">Leifsonia soli</name>
    <dbReference type="NCBI Taxonomy" id="582665"/>
    <lineage>
        <taxon>Bacteria</taxon>
        <taxon>Bacillati</taxon>
        <taxon>Actinomycetota</taxon>
        <taxon>Actinomycetes</taxon>
        <taxon>Micrococcales</taxon>
        <taxon>Microbacteriaceae</taxon>
        <taxon>Leifsonia</taxon>
    </lineage>
</organism>
<dbReference type="EMBL" id="JACCBJ010000001">
    <property type="protein sequence ID" value="NYD75602.1"/>
    <property type="molecule type" value="Genomic_DNA"/>
</dbReference>
<evidence type="ECO:0000256" key="1">
    <source>
        <dbReference type="SAM" id="SignalP"/>
    </source>
</evidence>
<feature type="chain" id="PRO_5038386864" description="Lactococcin 972 family bacteriocin" evidence="1">
    <location>
        <begin position="21"/>
        <end position="113"/>
    </location>
</feature>
<feature type="signal peptide" evidence="1">
    <location>
        <begin position="1"/>
        <end position="20"/>
    </location>
</feature>
<dbReference type="Proteomes" id="UP000589620">
    <property type="component" value="Unassembled WGS sequence"/>
</dbReference>
<dbReference type="RefSeq" id="WP_179457470.1">
    <property type="nucleotide sequence ID" value="NZ_BAAAPX010000001.1"/>
</dbReference>
<dbReference type="AlphaFoldDB" id="A0A852T434"/>
<evidence type="ECO:0000313" key="3">
    <source>
        <dbReference type="Proteomes" id="UP000589620"/>
    </source>
</evidence>
<evidence type="ECO:0008006" key="4">
    <source>
        <dbReference type="Google" id="ProtNLM"/>
    </source>
</evidence>
<name>A0A852T434_9MICO</name>
<sequence>MKKITLAIAGIIAASVVATASAPAAFANGNRTESCGTSGKVVVSSASTGAVTTRVSGTQNCEPYGAAATYVVPTTGARYTTGWYYSSSQAVAKPGYSTVAGLHNTSYGRQWTT</sequence>
<protein>
    <recommendedName>
        <fullName evidence="4">Lactococcin 972 family bacteriocin</fullName>
    </recommendedName>
</protein>
<reference evidence="2 3" key="1">
    <citation type="submission" date="2020-07" db="EMBL/GenBank/DDBJ databases">
        <title>Sequencing the genomes of 1000 actinobacteria strains.</title>
        <authorList>
            <person name="Klenk H.-P."/>
        </authorList>
    </citation>
    <scope>NUCLEOTIDE SEQUENCE [LARGE SCALE GENOMIC DNA]</scope>
    <source>
        <strain evidence="2 3">DSM 23871</strain>
    </source>
</reference>
<evidence type="ECO:0000313" key="2">
    <source>
        <dbReference type="EMBL" id="NYD75602.1"/>
    </source>
</evidence>
<proteinExistence type="predicted"/>
<keyword evidence="1" id="KW-0732">Signal</keyword>
<keyword evidence="3" id="KW-1185">Reference proteome</keyword>
<comment type="caution">
    <text evidence="2">The sequence shown here is derived from an EMBL/GenBank/DDBJ whole genome shotgun (WGS) entry which is preliminary data.</text>
</comment>
<accession>A0A852T434</accession>
<gene>
    <name evidence="2" type="ORF">BJ963_003121</name>
</gene>